<dbReference type="PROSITE" id="PS50011">
    <property type="entry name" value="PROTEIN_KINASE_DOM"/>
    <property type="match status" value="1"/>
</dbReference>
<evidence type="ECO:0000256" key="3">
    <source>
        <dbReference type="ARBA" id="ARBA00022527"/>
    </source>
</evidence>
<protein>
    <submittedName>
        <fullName evidence="9">TBK1</fullName>
        <ecNumber evidence="9">2.7.11.10</ecNumber>
    </submittedName>
</protein>
<dbReference type="Gene3D" id="1.10.510.10">
    <property type="entry name" value="Transferase(Phosphotransferase) domain 1"/>
    <property type="match status" value="1"/>
</dbReference>
<dbReference type="EC" id="2.7.11.10" evidence="9"/>
<feature type="domain" description="Protein kinase" evidence="8">
    <location>
        <begin position="1"/>
        <end position="232"/>
    </location>
</feature>
<evidence type="ECO:0000256" key="1">
    <source>
        <dbReference type="ARBA" id="ARBA00004496"/>
    </source>
</evidence>
<keyword evidence="4 9" id="KW-0808">Transferase</keyword>
<reference evidence="9" key="1">
    <citation type="submission" date="2021-03" db="EMBL/GenBank/DDBJ databases">
        <authorList>
            <person name="Bekaert M."/>
        </authorList>
    </citation>
    <scope>NUCLEOTIDE SEQUENCE</scope>
</reference>
<gene>
    <name evidence="9" type="ORF">MEDL_34996</name>
</gene>
<organism evidence="9 10">
    <name type="scientific">Mytilus edulis</name>
    <name type="common">Blue mussel</name>
    <dbReference type="NCBI Taxonomy" id="6550"/>
    <lineage>
        <taxon>Eukaryota</taxon>
        <taxon>Metazoa</taxon>
        <taxon>Spiralia</taxon>
        <taxon>Lophotrochozoa</taxon>
        <taxon>Mollusca</taxon>
        <taxon>Bivalvia</taxon>
        <taxon>Autobranchia</taxon>
        <taxon>Pteriomorphia</taxon>
        <taxon>Mytilida</taxon>
        <taxon>Mytiloidea</taxon>
        <taxon>Mytilidae</taxon>
        <taxon>Mytilinae</taxon>
        <taxon>Mytilus</taxon>
    </lineage>
</organism>
<dbReference type="Pfam" id="PF00069">
    <property type="entry name" value="Pkinase"/>
    <property type="match status" value="1"/>
</dbReference>
<evidence type="ECO:0000313" key="10">
    <source>
        <dbReference type="Proteomes" id="UP000683360"/>
    </source>
</evidence>
<keyword evidence="7" id="KW-0067">ATP-binding</keyword>
<evidence type="ECO:0000256" key="5">
    <source>
        <dbReference type="ARBA" id="ARBA00022741"/>
    </source>
</evidence>
<comment type="caution">
    <text evidence="9">The sequence shown here is derived from an EMBL/GenBank/DDBJ whole genome shotgun (WGS) entry which is preliminary data.</text>
</comment>
<dbReference type="PANTHER" id="PTHR22969:SF15">
    <property type="entry name" value="FI05319P"/>
    <property type="match status" value="1"/>
</dbReference>
<dbReference type="SMART" id="SM00220">
    <property type="entry name" value="S_TKc"/>
    <property type="match status" value="1"/>
</dbReference>
<evidence type="ECO:0000256" key="7">
    <source>
        <dbReference type="ARBA" id="ARBA00022840"/>
    </source>
</evidence>
<evidence type="ECO:0000259" key="8">
    <source>
        <dbReference type="PROSITE" id="PS50011"/>
    </source>
</evidence>
<dbReference type="InterPro" id="IPR011009">
    <property type="entry name" value="Kinase-like_dom_sf"/>
</dbReference>
<proteinExistence type="predicted"/>
<dbReference type="InterPro" id="IPR000719">
    <property type="entry name" value="Prot_kinase_dom"/>
</dbReference>
<dbReference type="EMBL" id="CAJPWZ010001684">
    <property type="protein sequence ID" value="CAG2221605.1"/>
    <property type="molecule type" value="Genomic_DNA"/>
</dbReference>
<dbReference type="SUPFAM" id="SSF56112">
    <property type="entry name" value="Protein kinase-like (PK-like)"/>
    <property type="match status" value="1"/>
</dbReference>
<keyword evidence="5" id="KW-0547">Nucleotide-binding</keyword>
<evidence type="ECO:0000256" key="6">
    <source>
        <dbReference type="ARBA" id="ARBA00022777"/>
    </source>
</evidence>
<keyword evidence="10" id="KW-1185">Reference proteome</keyword>
<evidence type="ECO:0000313" key="9">
    <source>
        <dbReference type="EMBL" id="CAG2221605.1"/>
    </source>
</evidence>
<keyword evidence="2" id="KW-0963">Cytoplasm</keyword>
<accession>A0A8S3SXY7</accession>
<dbReference type="Proteomes" id="UP000683360">
    <property type="component" value="Unassembled WGS sequence"/>
</dbReference>
<dbReference type="GO" id="GO:0005524">
    <property type="term" value="F:ATP binding"/>
    <property type="evidence" value="ECO:0007669"/>
    <property type="project" value="UniProtKB-KW"/>
</dbReference>
<dbReference type="GO" id="GO:0008384">
    <property type="term" value="F:IkappaB kinase activity"/>
    <property type="evidence" value="ECO:0007669"/>
    <property type="project" value="UniProtKB-EC"/>
</dbReference>
<name>A0A8S3SXY7_MYTED</name>
<keyword evidence="3" id="KW-0723">Serine/threonine-protein kinase</keyword>
<dbReference type="OrthoDB" id="10013850at2759"/>
<comment type="subcellular location">
    <subcellularLocation>
        <location evidence="1">Cytoplasm</location>
    </subcellularLocation>
</comment>
<evidence type="ECO:0000256" key="2">
    <source>
        <dbReference type="ARBA" id="ARBA00022490"/>
    </source>
</evidence>
<dbReference type="AlphaFoldDB" id="A0A8S3SXY7"/>
<sequence>MGRVGKKGEISSFKGDRSIEEVRSQKCYHNLCSGKRFTIRKLCHGYGVVRGGSLYSMLDQPKYSYGLPEEEFLVVLFDIASGMQSIYKLTDFGAARQLDDEENFTSIYGTEEYLDPNMYEKAVLRRHSVPYQEFDASVDIWSLGVTIYHVATGHLPFQPYGGRSNSQTMFLITSTKESGVISGIQRYQNGDIEWSKELPGTCRLSLLRLSREKMLESDTIRTAVNIVPEQEN</sequence>
<evidence type="ECO:0000256" key="4">
    <source>
        <dbReference type="ARBA" id="ARBA00022679"/>
    </source>
</evidence>
<dbReference type="GO" id="GO:0005737">
    <property type="term" value="C:cytoplasm"/>
    <property type="evidence" value="ECO:0007669"/>
    <property type="project" value="UniProtKB-SubCell"/>
</dbReference>
<keyword evidence="6" id="KW-0418">Kinase</keyword>
<dbReference type="InterPro" id="IPR051180">
    <property type="entry name" value="IKK"/>
</dbReference>
<dbReference type="PANTHER" id="PTHR22969">
    <property type="entry name" value="IKB KINASE"/>
    <property type="match status" value="1"/>
</dbReference>